<feature type="compositionally biased region" description="Basic residues" evidence="1">
    <location>
        <begin position="700"/>
        <end position="715"/>
    </location>
</feature>
<evidence type="ECO:0000259" key="2">
    <source>
        <dbReference type="PROSITE" id="PS51085"/>
    </source>
</evidence>
<dbReference type="InterPro" id="IPR040506">
    <property type="entry name" value="RACo_linker"/>
</dbReference>
<dbReference type="Pfam" id="PF00111">
    <property type="entry name" value="Fer2"/>
    <property type="match status" value="1"/>
</dbReference>
<dbReference type="InterPro" id="IPR012675">
    <property type="entry name" value="Beta-grasp_dom_sf"/>
</dbReference>
<dbReference type="Pfam" id="PF17650">
    <property type="entry name" value="RACo_linker"/>
    <property type="match status" value="1"/>
</dbReference>
<evidence type="ECO:0000313" key="4">
    <source>
        <dbReference type="Proteomes" id="UP001464387"/>
    </source>
</evidence>
<sequence>MVAAAVAVVRPGWAGDKRAIVNSPANITDPLVLFMPSGKRGRFPVGTPVLDAARQLGVYVESVCGGRATCGRCQVEVQEGNFAKHKIVSSNDHISPKGPKEERYERVRGLPERRRLSCSAQILGDLVIDVPQDTVINAQTIRKDADTRVIARDTAIRMCYVEIEEPDMHNPSGDLDRLKIALMKDWGFKNLEFDFYLLPQVQGILRKGNWTATAAIHKDADSDIARVIALWPGLKNEAYGLACDIGSTTIAMHLVSLLSGRVAASSGTSNPQIRFGEDLMSRVSYVMMNPDGREGMTVAVREAISSLVDKVCAEGNVQRNDILDSVFVGNPIMHHLFLGIDPTELGGAPFALAVSGAVRIKASDIGLKLNQGARLYMLPCIAGHVGADAAAVTLSEGPHRQDEMMLIVDVGTNAEIVLGNRARVVAASSPTGPAFEGAEISGGQRAAPGAIERVRIDPETLEPKYRVIGSELWSDEPGFLDSVQATGVTGICGSGIIEIVAEMYLAGIISEDGVVDGSLSARSPRVVANGRTFSYVLKEGSASKEDGPKITITQTDVRAIQLAKAALYAGTKLLMEKQNTEHVDRIHFAGAFGSFIDPKYAMVLGLIPDCDLDKVSAVGNAAGAGARMALLNRGYRREIEETVSQIEKIETALEPKFQEHFVYAMALPNKVDPFPKLSAAVKLPPRKTVSEDGVAGAATPRRRSREGHAARRGRE</sequence>
<dbReference type="PANTHER" id="PTHR42895:SF2">
    <property type="entry name" value="IRON-SULFUR CLUSTER PROTEIN"/>
    <property type="match status" value="1"/>
</dbReference>
<name>A0ABV1YLZ6_9HYPH</name>
<dbReference type="InterPro" id="IPR027980">
    <property type="entry name" value="RACo_C"/>
</dbReference>
<reference evidence="3 4" key="1">
    <citation type="journal article" date="2024" name="Proc. Natl. Acad. Sci. U.S.A.">
        <title>The evolutionary genomics of adaptation to stress in wild rhizobium bacteria.</title>
        <authorList>
            <person name="Kehlet-Delgado H."/>
            <person name="Montoya A.P."/>
            <person name="Jensen K.T."/>
            <person name="Wendlandt C.E."/>
            <person name="Dexheimer C."/>
            <person name="Roberts M."/>
            <person name="Torres Martinez L."/>
            <person name="Friesen M.L."/>
            <person name="Griffitts J.S."/>
            <person name="Porter S.S."/>
        </authorList>
    </citation>
    <scope>NUCLEOTIDE SEQUENCE [LARGE SCALE GENOMIC DNA]</scope>
    <source>
        <strain evidence="3 4">M0729</strain>
    </source>
</reference>
<dbReference type="RefSeq" id="WP_352609830.1">
    <property type="nucleotide sequence ID" value="NZ_JAMYMY010000047.1"/>
</dbReference>
<dbReference type="Gene3D" id="3.10.20.880">
    <property type="match status" value="1"/>
</dbReference>
<feature type="region of interest" description="Disordered" evidence="1">
    <location>
        <begin position="688"/>
        <end position="715"/>
    </location>
</feature>
<dbReference type="InterPro" id="IPR041414">
    <property type="entry name" value="Raco-like_middle"/>
</dbReference>
<dbReference type="InterPro" id="IPR052911">
    <property type="entry name" value="Corrinoid_activation_enz"/>
</dbReference>
<dbReference type="Pfam" id="PF14574">
    <property type="entry name" value="RACo_C_ter"/>
    <property type="match status" value="1"/>
</dbReference>
<feature type="domain" description="2Fe-2S ferredoxin-type" evidence="2">
    <location>
        <begin position="30"/>
        <end position="134"/>
    </location>
</feature>
<dbReference type="SUPFAM" id="SSF54292">
    <property type="entry name" value="2Fe-2S ferredoxin-like"/>
    <property type="match status" value="1"/>
</dbReference>
<dbReference type="InterPro" id="IPR042259">
    <property type="entry name" value="Raco-like_middle_sf"/>
</dbReference>
<dbReference type="Pfam" id="PF17651">
    <property type="entry name" value="Raco_middle"/>
    <property type="match status" value="1"/>
</dbReference>
<dbReference type="InterPro" id="IPR036010">
    <property type="entry name" value="2Fe-2S_ferredoxin-like_sf"/>
</dbReference>
<dbReference type="EMBL" id="JAMYPJ010000042">
    <property type="protein sequence ID" value="MER8936069.1"/>
    <property type="molecule type" value="Genomic_DNA"/>
</dbReference>
<gene>
    <name evidence="3" type="ORF">NKI33_24300</name>
</gene>
<dbReference type="Proteomes" id="UP001464387">
    <property type="component" value="Unassembled WGS sequence"/>
</dbReference>
<dbReference type="Gene3D" id="3.30.420.480">
    <property type="entry name" value="Domain of unknown function (DUF4445)"/>
    <property type="match status" value="1"/>
</dbReference>
<proteinExistence type="predicted"/>
<comment type="caution">
    <text evidence="3">The sequence shown here is derived from an EMBL/GenBank/DDBJ whole genome shotgun (WGS) entry which is preliminary data.</text>
</comment>
<dbReference type="Gene3D" id="3.10.20.30">
    <property type="match status" value="1"/>
</dbReference>
<dbReference type="CDD" id="cd00207">
    <property type="entry name" value="fer2"/>
    <property type="match status" value="1"/>
</dbReference>
<evidence type="ECO:0000313" key="3">
    <source>
        <dbReference type="EMBL" id="MER8936069.1"/>
    </source>
</evidence>
<dbReference type="PROSITE" id="PS51085">
    <property type="entry name" value="2FE2S_FER_2"/>
    <property type="match status" value="1"/>
</dbReference>
<keyword evidence="4" id="KW-1185">Reference proteome</keyword>
<dbReference type="InterPro" id="IPR001041">
    <property type="entry name" value="2Fe-2S_ferredoxin-type"/>
</dbReference>
<dbReference type="PANTHER" id="PTHR42895">
    <property type="entry name" value="IRON-SULFUR CLUSTER-BINDING PROTEIN-RELATED"/>
    <property type="match status" value="1"/>
</dbReference>
<evidence type="ECO:0000256" key="1">
    <source>
        <dbReference type="SAM" id="MobiDB-lite"/>
    </source>
</evidence>
<protein>
    <submittedName>
        <fullName evidence="3">ASKHA domain-containing protein</fullName>
    </submittedName>
</protein>
<accession>A0ABV1YLZ6</accession>
<organism evidence="3 4">
    <name type="scientific">Mesorhizobium opportunistum</name>
    <dbReference type="NCBI Taxonomy" id="593909"/>
    <lineage>
        <taxon>Bacteria</taxon>
        <taxon>Pseudomonadati</taxon>
        <taxon>Pseudomonadota</taxon>
        <taxon>Alphaproteobacteria</taxon>
        <taxon>Hyphomicrobiales</taxon>
        <taxon>Phyllobacteriaceae</taxon>
        <taxon>Mesorhizobium</taxon>
    </lineage>
</organism>